<dbReference type="AlphaFoldDB" id="A0A0W0TQG9"/>
<protein>
    <submittedName>
        <fullName evidence="1">Uncharacterized protein</fullName>
    </submittedName>
</protein>
<evidence type="ECO:0000313" key="2">
    <source>
        <dbReference type="Proteomes" id="UP000054773"/>
    </source>
</evidence>
<dbReference type="EMBL" id="LNYA01000024">
    <property type="protein sequence ID" value="KTC97750.1"/>
    <property type="molecule type" value="Genomic_DNA"/>
</dbReference>
<dbReference type="STRING" id="448.Lery_1589"/>
<organism evidence="1 2">
    <name type="scientific">Legionella erythra</name>
    <dbReference type="NCBI Taxonomy" id="448"/>
    <lineage>
        <taxon>Bacteria</taxon>
        <taxon>Pseudomonadati</taxon>
        <taxon>Pseudomonadota</taxon>
        <taxon>Gammaproteobacteria</taxon>
        <taxon>Legionellales</taxon>
        <taxon>Legionellaceae</taxon>
        <taxon>Legionella</taxon>
    </lineage>
</organism>
<reference evidence="1 2" key="1">
    <citation type="submission" date="2015-11" db="EMBL/GenBank/DDBJ databases">
        <title>Genomic analysis of 38 Legionella species identifies large and diverse effector repertoires.</title>
        <authorList>
            <person name="Burstein D."/>
            <person name="Amaro F."/>
            <person name="Zusman T."/>
            <person name="Lifshitz Z."/>
            <person name="Cohen O."/>
            <person name="Gilbert J.A."/>
            <person name="Pupko T."/>
            <person name="Shuman H.A."/>
            <person name="Segal G."/>
        </authorList>
    </citation>
    <scope>NUCLEOTIDE SEQUENCE [LARGE SCALE GENOMIC DNA]</scope>
    <source>
        <strain evidence="1 2">SE-32A-C8</strain>
    </source>
</reference>
<gene>
    <name evidence="1" type="ORF">Lery_1589</name>
</gene>
<sequence>MTLILEQFLRGGIHERVLITDDAPKGRKPQNFEEYLQVLDAISAIREEGSQASESDLIKRLAVKILIEYKKELERTSAQWNHPRNPQLFVIATKL</sequence>
<name>A0A0W0TQG9_LEGER</name>
<dbReference type="PATRIC" id="fig|448.7.peg.1657"/>
<accession>A0A0W0TQG9</accession>
<proteinExistence type="predicted"/>
<comment type="caution">
    <text evidence="1">The sequence shown here is derived from an EMBL/GenBank/DDBJ whole genome shotgun (WGS) entry which is preliminary data.</text>
</comment>
<dbReference type="Proteomes" id="UP000054773">
    <property type="component" value="Unassembled WGS sequence"/>
</dbReference>
<evidence type="ECO:0000313" key="1">
    <source>
        <dbReference type="EMBL" id="KTC97750.1"/>
    </source>
</evidence>
<dbReference type="RefSeq" id="WP_131751069.1">
    <property type="nucleotide sequence ID" value="NZ_CAAAHY010000016.1"/>
</dbReference>
<keyword evidence="2" id="KW-1185">Reference proteome</keyword>